<dbReference type="InterPro" id="IPR033248">
    <property type="entry name" value="Transketolase_C"/>
</dbReference>
<evidence type="ECO:0000313" key="4">
    <source>
        <dbReference type="EMBL" id="QWV91947.1"/>
    </source>
</evidence>
<evidence type="ECO:0000256" key="2">
    <source>
        <dbReference type="ARBA" id="ARBA00023052"/>
    </source>
</evidence>
<dbReference type="InterPro" id="IPR005475">
    <property type="entry name" value="Transketolase-like_Pyr-bd"/>
</dbReference>
<accession>A0ABX8J5F9</accession>
<dbReference type="PANTHER" id="PTHR43257:SF2">
    <property type="entry name" value="PYRUVATE DEHYDROGENASE E1 COMPONENT SUBUNIT BETA"/>
    <property type="match status" value="1"/>
</dbReference>
<dbReference type="Pfam" id="PF02779">
    <property type="entry name" value="Transket_pyr"/>
    <property type="match status" value="1"/>
</dbReference>
<reference evidence="4 5" key="1">
    <citation type="submission" date="2021-06" db="EMBL/GenBank/DDBJ databases">
        <title>Gemonas diversity in paddy soil.</title>
        <authorList>
            <person name="Liu G."/>
        </authorList>
    </citation>
    <scope>NUCLEOTIDE SEQUENCE [LARGE SCALE GENOMIC DNA]</scope>
    <source>
        <strain evidence="4 5">RG10</strain>
    </source>
</reference>
<gene>
    <name evidence="4" type="ORF">KP004_11995</name>
</gene>
<keyword evidence="2" id="KW-0786">Thiamine pyrophosphate</keyword>
<feature type="domain" description="Transketolase-like pyrimidine-binding" evidence="3">
    <location>
        <begin position="8"/>
        <end position="183"/>
    </location>
</feature>
<name>A0ABX8J5F9_9BACT</name>
<dbReference type="PANTHER" id="PTHR43257">
    <property type="entry name" value="PYRUVATE DEHYDROGENASE E1 COMPONENT BETA SUBUNIT"/>
    <property type="match status" value="1"/>
</dbReference>
<evidence type="ECO:0000259" key="3">
    <source>
        <dbReference type="SMART" id="SM00861"/>
    </source>
</evidence>
<evidence type="ECO:0000256" key="1">
    <source>
        <dbReference type="ARBA" id="ARBA00001964"/>
    </source>
</evidence>
<keyword evidence="5" id="KW-1185">Reference proteome</keyword>
<comment type="cofactor">
    <cofactor evidence="1">
        <name>thiamine diphosphate</name>
        <dbReference type="ChEBI" id="CHEBI:58937"/>
    </cofactor>
</comment>
<dbReference type="Pfam" id="PF02780">
    <property type="entry name" value="Transketolase_C"/>
    <property type="match status" value="1"/>
</dbReference>
<dbReference type="NCBIfam" id="NF006667">
    <property type="entry name" value="PRK09212.1"/>
    <property type="match status" value="1"/>
</dbReference>
<sequence length="345" mass="37340">MSSPNRTLSYSLAINEAFHQLMERDETVMLIGQGVKSPWYVGNTAQGLLARFGARRVIDTPVSENAMTGAAVGAALAGMRPIVEHPRMDFMLYAIDPIVNEAANWFYMNGGKLPVPAVIWGVINRGGEQGAQHSQALHALFAHIPGLKVVMPATPADAKGLMVAAVQDNNPVVFIDDRWLYGLEEVVPEEFYSIPLGKGVIRRQGSDVTIVAVSYMVREALKAAEELAQHGIEAEIIDPRTVKPLDFDLIHKSLQKTGRLVVADGGWKTCGVAAEIAALAAEKAFSCLRAPVLRVTLPDLPAPASRTLEAAYYPVSADIVTAVNRLVKPCHEEGMLLHRVSYAAQ</sequence>
<organism evidence="4 5">
    <name type="scientific">Geomonas oryzisoli</name>
    <dbReference type="NCBI Taxonomy" id="2847992"/>
    <lineage>
        <taxon>Bacteria</taxon>
        <taxon>Pseudomonadati</taxon>
        <taxon>Thermodesulfobacteriota</taxon>
        <taxon>Desulfuromonadia</taxon>
        <taxon>Geobacterales</taxon>
        <taxon>Geobacteraceae</taxon>
        <taxon>Geomonas</taxon>
    </lineage>
</organism>
<protein>
    <submittedName>
        <fullName evidence="4">Alpha-ketoacid dehydrogenase subunit beta</fullName>
    </submittedName>
</protein>
<dbReference type="EMBL" id="CP076723">
    <property type="protein sequence ID" value="QWV91947.1"/>
    <property type="molecule type" value="Genomic_DNA"/>
</dbReference>
<proteinExistence type="predicted"/>
<dbReference type="SMART" id="SM00861">
    <property type="entry name" value="Transket_pyr"/>
    <property type="match status" value="1"/>
</dbReference>
<evidence type="ECO:0000313" key="5">
    <source>
        <dbReference type="Proteomes" id="UP000683557"/>
    </source>
</evidence>
<dbReference type="Proteomes" id="UP000683557">
    <property type="component" value="Chromosome"/>
</dbReference>